<organism evidence="2">
    <name type="scientific">Tanacetum cinerariifolium</name>
    <name type="common">Dalmatian daisy</name>
    <name type="synonym">Chrysanthemum cinerariifolium</name>
    <dbReference type="NCBI Taxonomy" id="118510"/>
    <lineage>
        <taxon>Eukaryota</taxon>
        <taxon>Viridiplantae</taxon>
        <taxon>Streptophyta</taxon>
        <taxon>Embryophyta</taxon>
        <taxon>Tracheophyta</taxon>
        <taxon>Spermatophyta</taxon>
        <taxon>Magnoliopsida</taxon>
        <taxon>eudicotyledons</taxon>
        <taxon>Gunneridae</taxon>
        <taxon>Pentapetalae</taxon>
        <taxon>asterids</taxon>
        <taxon>campanulids</taxon>
        <taxon>Asterales</taxon>
        <taxon>Asteraceae</taxon>
        <taxon>Asteroideae</taxon>
        <taxon>Anthemideae</taxon>
        <taxon>Anthemidinae</taxon>
        <taxon>Tanacetum</taxon>
    </lineage>
</organism>
<accession>A0A699I7L9</accession>
<evidence type="ECO:0000256" key="1">
    <source>
        <dbReference type="SAM" id="MobiDB-lite"/>
    </source>
</evidence>
<feature type="region of interest" description="Disordered" evidence="1">
    <location>
        <begin position="218"/>
        <end position="320"/>
    </location>
</feature>
<name>A0A699I7L9_TANCI</name>
<comment type="caution">
    <text evidence="2">The sequence shown here is derived from an EMBL/GenBank/DDBJ whole genome shotgun (WGS) entry which is preliminary data.</text>
</comment>
<dbReference type="EMBL" id="BKCJ010263383">
    <property type="protein sequence ID" value="GEZ30593.1"/>
    <property type="molecule type" value="Genomic_DNA"/>
</dbReference>
<proteinExistence type="predicted"/>
<feature type="compositionally biased region" description="Basic and acidic residues" evidence="1">
    <location>
        <begin position="243"/>
        <end position="260"/>
    </location>
</feature>
<feature type="non-terminal residue" evidence="2">
    <location>
        <position position="1"/>
    </location>
</feature>
<evidence type="ECO:0000313" key="2">
    <source>
        <dbReference type="EMBL" id="GEZ30593.1"/>
    </source>
</evidence>
<dbReference type="AlphaFoldDB" id="A0A699I7L9"/>
<reference evidence="2" key="1">
    <citation type="journal article" date="2019" name="Sci. Rep.">
        <title>Draft genome of Tanacetum cinerariifolium, the natural source of mosquito coil.</title>
        <authorList>
            <person name="Yamashiro T."/>
            <person name="Shiraishi A."/>
            <person name="Satake H."/>
            <person name="Nakayama K."/>
        </authorList>
    </citation>
    <scope>NUCLEOTIDE SEQUENCE</scope>
</reference>
<feature type="compositionally biased region" description="Basic and acidic residues" evidence="1">
    <location>
        <begin position="267"/>
        <end position="288"/>
    </location>
</feature>
<gene>
    <name evidence="2" type="ORF">Tci_502566</name>
</gene>
<sequence length="320" mass="36641">HVLTTILIDSHKVPDTKDSIRFKLNTQKITYTVDMFCDTLKLPMETPDNLFITPVTIETIESFMQTVGYQGVVDKKYPSIPRRHDEDYHSIKDDTPLVSVYSVGNVLFQGMRIPDAFIIAEIHAIDEYKEYEMVFDRVDVPINQPQPVISTQRTHRTTPSAYRTHTLTATSDDQEMDEVAEAAILSLTLHKTVLAAKAQENIAKVQEKLDEEEIKRMVEGEEDEESYASKFADSMLNDDVDDSGTRIELESHKEHPKNVNDNDEDIEKEKKDDDVEKRNEVVKEKDYDEVAMGSMETKNKKMQTPIPTPTRSPRKDLSSD</sequence>
<protein>
    <submittedName>
        <fullName evidence="2">Uncharacterized protein</fullName>
    </submittedName>
</protein>